<dbReference type="RefSeq" id="XP_056069557.1">
    <property type="nucleotide sequence ID" value="XM_056215310.1"/>
</dbReference>
<dbReference type="Pfam" id="PF06985">
    <property type="entry name" value="HET"/>
    <property type="match status" value="1"/>
</dbReference>
<evidence type="ECO:0000259" key="1">
    <source>
        <dbReference type="Pfam" id="PF06985"/>
    </source>
</evidence>
<dbReference type="PANTHER" id="PTHR24148">
    <property type="entry name" value="ANKYRIN REPEAT DOMAIN-CONTAINING PROTEIN 39 HOMOLOG-RELATED"/>
    <property type="match status" value="1"/>
</dbReference>
<evidence type="ECO:0000313" key="3">
    <source>
        <dbReference type="Proteomes" id="UP001140513"/>
    </source>
</evidence>
<sequence length="640" mass="71793">MASFNYAKIPIDSTTSEIRLLDLHPTSPLNNPLPNSPLVHCTLRKAALHDTPSFHALSYVWGNEKDRGLISLQADGEQDATTVSVTANLQSALLHLQHPTDKLTLWVDAVCIDQSNVPEKNLQVQMMKDIYEGAARVVVWLGAEADGSGDAFRILRKLGEGRQAEDALAYRDAHRSMEQPPSGYVRFRTFCREEAARLPLGFNMQAIHKLTLRPWWQRIWVVQELALARDVVFVCGGESLAGRALQAASLVLSFVVMEFVEIGEPTREDYVTKSEKVYQYANIVTNIPDSAMGRMLGLRRRYQLETTTARETLLDLLFRTTVVHSSPDNFKATMARDRIYGLLGMAEDTGRLQIIPDYRKTTTTETVFTDVAYALLRNGFSEIFSLCQSPKKLEGLPSWVPDWTAQIRTPIGGRAPQLKYHAAGKTGLYMSSKADSKNTLSVKGVQVDTIYEVGTPWLPSLENYQFEWETLTAFLDDIKRLCAYSDHINSSIYTDPQQRQEAHWRVPTADQVIATDYDPNPVRSSKAGTELHSAYQEVLVYLSHWRKVGSVPDAVSRYMRVMGSLFDRRPFVTTQGFIGLGPSCAEPGDEVYIFMGAQVLFVMRRCGENAVKLLGEAYVHGIMDGELLNTDFVECCLQIV</sequence>
<evidence type="ECO:0000313" key="2">
    <source>
        <dbReference type="EMBL" id="KAJ4351201.1"/>
    </source>
</evidence>
<proteinExistence type="predicted"/>
<dbReference type="GeneID" id="80910070"/>
<dbReference type="Proteomes" id="UP001140513">
    <property type="component" value="Unassembled WGS sequence"/>
</dbReference>
<protein>
    <recommendedName>
        <fullName evidence="1">Heterokaryon incompatibility domain-containing protein</fullName>
    </recommendedName>
</protein>
<dbReference type="EMBL" id="JAPEUX010000005">
    <property type="protein sequence ID" value="KAJ4351201.1"/>
    <property type="molecule type" value="Genomic_DNA"/>
</dbReference>
<dbReference type="InterPro" id="IPR010730">
    <property type="entry name" value="HET"/>
</dbReference>
<keyword evidence="3" id="KW-1185">Reference proteome</keyword>
<dbReference type="PANTHER" id="PTHR24148:SF73">
    <property type="entry name" value="HET DOMAIN PROTEIN (AFU_ORTHOLOGUE AFUA_8G01020)"/>
    <property type="match status" value="1"/>
</dbReference>
<dbReference type="InterPro" id="IPR052895">
    <property type="entry name" value="HetReg/Transcr_Mod"/>
</dbReference>
<dbReference type="Pfam" id="PF26639">
    <property type="entry name" value="Het-6_barrel"/>
    <property type="match status" value="1"/>
</dbReference>
<gene>
    <name evidence="2" type="ORF">N0V89_006540</name>
</gene>
<reference evidence="2" key="1">
    <citation type="submission" date="2022-10" db="EMBL/GenBank/DDBJ databases">
        <title>Tapping the CABI collections for fungal endophytes: first genome assemblies for Collariella, Neodidymelliopsis, Ascochyta clinopodiicola, Didymella pomorum, Didymosphaeria variabile, Neocosmospora piperis and Neocucurbitaria cava.</title>
        <authorList>
            <person name="Hill R."/>
        </authorList>
    </citation>
    <scope>NUCLEOTIDE SEQUENCE</scope>
    <source>
        <strain evidence="2">IMI 356815</strain>
    </source>
</reference>
<dbReference type="AlphaFoldDB" id="A0A9W8XJ68"/>
<comment type="caution">
    <text evidence="2">The sequence shown here is derived from an EMBL/GenBank/DDBJ whole genome shotgun (WGS) entry which is preliminary data.</text>
</comment>
<organism evidence="2 3">
    <name type="scientific">Didymosphaeria variabile</name>
    <dbReference type="NCBI Taxonomy" id="1932322"/>
    <lineage>
        <taxon>Eukaryota</taxon>
        <taxon>Fungi</taxon>
        <taxon>Dikarya</taxon>
        <taxon>Ascomycota</taxon>
        <taxon>Pezizomycotina</taxon>
        <taxon>Dothideomycetes</taxon>
        <taxon>Pleosporomycetidae</taxon>
        <taxon>Pleosporales</taxon>
        <taxon>Massarineae</taxon>
        <taxon>Didymosphaeriaceae</taxon>
        <taxon>Didymosphaeria</taxon>
    </lineage>
</organism>
<dbReference type="OrthoDB" id="3553147at2759"/>
<feature type="domain" description="Heterokaryon incompatibility" evidence="1">
    <location>
        <begin position="54"/>
        <end position="224"/>
    </location>
</feature>
<name>A0A9W8XJ68_9PLEO</name>
<accession>A0A9W8XJ68</accession>